<organism evidence="2">
    <name type="scientific">viral metagenome</name>
    <dbReference type="NCBI Taxonomy" id="1070528"/>
    <lineage>
        <taxon>unclassified sequences</taxon>
        <taxon>metagenomes</taxon>
        <taxon>organismal metagenomes</taxon>
    </lineage>
</organism>
<gene>
    <name evidence="2" type="ORF">MM171A02092_0007</name>
    <name evidence="3" type="ORF">MM171B00346_0010</name>
</gene>
<evidence type="ECO:0000313" key="2">
    <source>
        <dbReference type="EMBL" id="QJA98238.1"/>
    </source>
</evidence>
<dbReference type="AlphaFoldDB" id="A0A6M3M089"/>
<name>A0A6M3M089_9ZZZZ</name>
<protein>
    <submittedName>
        <fullName evidence="2">Uncharacterized protein</fullName>
    </submittedName>
</protein>
<feature type="compositionally biased region" description="Basic and acidic residues" evidence="1">
    <location>
        <begin position="1"/>
        <end position="30"/>
    </location>
</feature>
<feature type="region of interest" description="Disordered" evidence="1">
    <location>
        <begin position="1"/>
        <end position="33"/>
    </location>
</feature>
<accession>A0A6M3M089</accession>
<proteinExistence type="predicted"/>
<dbReference type="EMBL" id="MT143564">
    <property type="protein sequence ID" value="QJA98238.1"/>
    <property type="molecule type" value="Genomic_DNA"/>
</dbReference>
<dbReference type="EMBL" id="MT143879">
    <property type="protein sequence ID" value="QJB04298.1"/>
    <property type="molecule type" value="Genomic_DNA"/>
</dbReference>
<reference evidence="2" key="1">
    <citation type="submission" date="2020-03" db="EMBL/GenBank/DDBJ databases">
        <title>The deep terrestrial virosphere.</title>
        <authorList>
            <person name="Holmfeldt K."/>
            <person name="Nilsson E."/>
            <person name="Simone D."/>
            <person name="Lopez-Fernandez M."/>
            <person name="Wu X."/>
            <person name="de Brujin I."/>
            <person name="Lundin D."/>
            <person name="Andersson A."/>
            <person name="Bertilsson S."/>
            <person name="Dopson M."/>
        </authorList>
    </citation>
    <scope>NUCLEOTIDE SEQUENCE</scope>
    <source>
        <strain evidence="2">MM171A02092</strain>
        <strain evidence="3">MM171B00346</strain>
    </source>
</reference>
<evidence type="ECO:0000313" key="3">
    <source>
        <dbReference type="EMBL" id="QJB04298.1"/>
    </source>
</evidence>
<evidence type="ECO:0000256" key="1">
    <source>
        <dbReference type="SAM" id="MobiDB-lite"/>
    </source>
</evidence>
<sequence length="95" mass="10957">MMDEFKDFKTLYEEQKEKVDKSRSQPETKKPLNSTGRVCEYFTSDGCEASREAARLGLAKKVFVCNGIIQTLCPVRRQLVAGMTVQEIYERKSRE</sequence>